<sequence length="1505" mass="168827">MEREKPKLGRNPEADASFLSRITFVYMLPVFWRGFRRQLVDEDLCEPLEAHRSQVATERLTKEWEKEKRLASEAGRSPSLVAAVRRIYFKPVALLGIILFVQETIKLLQPIAMGRLIRYFRYDAPLTLTEAYLAATGVAVTSALVAFVHHPYFYGLQKKGMELKVATCGMIMQKGLRLSSGALHKTTVGHIVTLMSNDVAKFDMCFLFVHFLWISPLILISYTVMLWQEIGVSSLAGFGALLILVPIQGYFSRMMGKCRRQIAVRTDKRVSVMNEILNGIRVIKMYAWEDAFAKVVDDLRKNELSKVKENSIWQSLVLGTFWPSGKMIILFAITSFIALGNQLTAERIFVAMALYNACRFPVTLFVPFALQFLFEARVSLRRIQTFLELEEYEDLEKSIGSVNGNISSKHGRGSDEDEKVPLKLNSADSNVKEVVHNIAKDETHVELKNFTAVWESAESDDLSDASTAVKNVSLSARPGQLIAIVGPVGCGKSSLLSSILRETRRVSGSMMVSGRIAYACQDAWIFSGTVRENILFGEAYDEKRYQEAIRVCALAKDLIQLSNGDRTLVGDRGHSLSGGQKARISLARAVYRNADIYLLDDPLSAVDSAVGRYLFEKCITGFLKPKIVILVTHQVQYLQSADRILLMRGGEVLASGTLNQLKNLSTFADILQETAETYSRRTSETETLSPHSPQKVIYEMKEIFEDEDDSTTPTGEEQKSLLQQRSSSRSSSKSPSKMKKGQESLSESMVSLSQVVKVDKEVSGPGEEEERSEGAVTWRVYGQYMRAMAHPIVLMPFLVVFAVAVQVFYNFIDWWLNKWTNAAEQAASRLSTNLAKNGEYRNGTSVYVDHIQFGLFSLSLDLHEYHTGFTVMVFMLMITSVIRAVWFKLAQVSASRLLHDMMFKAVVRARILFFDKNPIGRILNRFSKDIGAMDDQLAFAFFDFFTGLLNFLGMVGVTVMINPAVFIPTLPLAFIFFFVRLFYLASSRDIKRLEATTRSPLYSHISAVMQGLTTVRAFSNENRALKEYHDRQDVNTSAFFLSLASARWFASTIDWLVAFFITGVAFASVLSPSILESGEVALMLVYVVQFTGFFSWVMRQSAELQNSVRNIRYHSTLSSSAIGLSLLYAISMAATFGRFLELWTRCEINFIASVCFLLEFYLFITFLFAAFEDGDGHQRSVSWMVSVERIINYSELPSEPLSQGTVPPSDWPTTGHLHFHNVSLRYEEDADLVLKNIEADIKPKEKIGIVGRTGAGKSSLLSALFRLTEPEGSILIDGLDTKSVVLQELRKRLSIIPQTVGSCGDEVIMKYQSMTTCKQDANTVQVDGKDPVLFIGSLRRNLDPFAEFSDEDLWSALEQVELKAAVSELPSGLETHMQEGGANFSVGQRQLICLARALLKNAKIIVIDEATANVDPETDALIQRTIKDRFVESTVLTIAHRLNTIMDSDRVMVLESGELIEFDHPHILLQRDNSIFSGLVAETGSKNAVILRRLAENSYEQKLHN</sequence>
<dbReference type="PANTHER" id="PTHR24223">
    <property type="entry name" value="ATP-BINDING CASSETTE SUB-FAMILY C"/>
    <property type="match status" value="1"/>
</dbReference>
<evidence type="ECO:0000256" key="7">
    <source>
        <dbReference type="ARBA" id="ARBA00012195"/>
    </source>
</evidence>
<comment type="similarity">
    <text evidence="5">Belongs to the ABC transporter superfamily. ABCC family. CFTR transporter (TC 3.A.1.202) subfamily.</text>
</comment>
<evidence type="ECO:0000259" key="35">
    <source>
        <dbReference type="PROSITE" id="PS50929"/>
    </source>
</evidence>
<evidence type="ECO:0000256" key="25">
    <source>
        <dbReference type="ARBA" id="ARBA00024167"/>
    </source>
</evidence>
<comment type="similarity">
    <text evidence="6">Belongs to the ABC transporter superfamily. ABCC family. Conjugate transporter (TC 3.A.1.208) subfamily.</text>
</comment>
<dbReference type="STRING" id="6265.A0A0B2V0C0"/>
<gene>
    <name evidence="36" type="primary">ABCC4</name>
    <name evidence="36" type="ORF">Tcan_09131</name>
</gene>
<evidence type="ECO:0000256" key="18">
    <source>
        <dbReference type="ARBA" id="ARBA00023065"/>
    </source>
</evidence>
<dbReference type="EMBL" id="JPKZ01002808">
    <property type="protein sequence ID" value="KHN74909.1"/>
    <property type="molecule type" value="Genomic_DNA"/>
</dbReference>
<evidence type="ECO:0000256" key="14">
    <source>
        <dbReference type="ARBA" id="ARBA00022753"/>
    </source>
</evidence>
<proteinExistence type="inferred from homology"/>
<evidence type="ECO:0000313" key="36">
    <source>
        <dbReference type="EMBL" id="KHN74909.1"/>
    </source>
</evidence>
<feature type="transmembrane region" description="Helical" evidence="33">
    <location>
        <begin position="352"/>
        <end position="374"/>
    </location>
</feature>
<evidence type="ECO:0000256" key="33">
    <source>
        <dbReference type="SAM" id="Phobius"/>
    </source>
</evidence>
<accession>A0A0B2V0C0</accession>
<dbReference type="EC" id="5.6.1.6" evidence="7"/>
<organism evidence="36 37">
    <name type="scientific">Toxocara canis</name>
    <name type="common">Canine roundworm</name>
    <dbReference type="NCBI Taxonomy" id="6265"/>
    <lineage>
        <taxon>Eukaryota</taxon>
        <taxon>Metazoa</taxon>
        <taxon>Ecdysozoa</taxon>
        <taxon>Nematoda</taxon>
        <taxon>Chromadorea</taxon>
        <taxon>Rhabditida</taxon>
        <taxon>Spirurina</taxon>
        <taxon>Ascaridomorpha</taxon>
        <taxon>Ascaridoidea</taxon>
        <taxon>Toxocaridae</taxon>
        <taxon>Toxocara</taxon>
    </lineage>
</organism>
<dbReference type="InterPro" id="IPR003593">
    <property type="entry name" value="AAA+_ATPase"/>
</dbReference>
<evidence type="ECO:0000256" key="31">
    <source>
        <dbReference type="ARBA" id="ARBA00048778"/>
    </source>
</evidence>
<feature type="transmembrane region" description="Helical" evidence="33">
    <location>
        <begin position="1117"/>
        <end position="1136"/>
    </location>
</feature>
<dbReference type="Pfam" id="PF00664">
    <property type="entry name" value="ABC_membrane"/>
    <property type="match status" value="2"/>
</dbReference>
<keyword evidence="22" id="KW-0868">Chloride</keyword>
<evidence type="ECO:0000259" key="34">
    <source>
        <dbReference type="PROSITE" id="PS50893"/>
    </source>
</evidence>
<evidence type="ECO:0000256" key="21">
    <source>
        <dbReference type="ARBA" id="ARBA00023180"/>
    </source>
</evidence>
<feature type="transmembrane region" description="Helical" evidence="33">
    <location>
        <begin position="316"/>
        <end position="340"/>
    </location>
</feature>
<protein>
    <recommendedName>
        <fullName evidence="8">Cystic fibrosis transmembrane conductance regulator</fullName>
        <ecNumber evidence="7">5.6.1.6</ecNumber>
    </recommendedName>
    <alternativeName>
        <fullName evidence="26">ATP-binding cassette sub-family C member 7</fullName>
    </alternativeName>
    <alternativeName>
        <fullName evidence="27">Channel conductance-controlling ATPase</fullName>
    </alternativeName>
    <alternativeName>
        <fullName evidence="28">cAMP-dependent chloride channel</fullName>
    </alternativeName>
</protein>
<feature type="domain" description="ABC transmembrane type-1" evidence="35">
    <location>
        <begin position="93"/>
        <end position="372"/>
    </location>
</feature>
<dbReference type="InterPro" id="IPR003439">
    <property type="entry name" value="ABC_transporter-like_ATP-bd"/>
</dbReference>
<feature type="transmembrane region" description="Helical" evidence="33">
    <location>
        <begin position="230"/>
        <end position="251"/>
    </location>
</feature>
<feature type="compositionally biased region" description="Low complexity" evidence="32">
    <location>
        <begin position="720"/>
        <end position="735"/>
    </location>
</feature>
<dbReference type="GO" id="GO:0031901">
    <property type="term" value="C:early endosome membrane"/>
    <property type="evidence" value="ECO:0007669"/>
    <property type="project" value="UniProtKB-SubCell"/>
</dbReference>
<dbReference type="FunFam" id="1.20.1560.10:FF:000014">
    <property type="entry name" value="Multidrug resistance-associated protein member 4"/>
    <property type="match status" value="1"/>
</dbReference>
<dbReference type="GO" id="GO:0005789">
    <property type="term" value="C:endoplasmic reticulum membrane"/>
    <property type="evidence" value="ECO:0007669"/>
    <property type="project" value="UniProtKB-SubCell"/>
</dbReference>
<keyword evidence="24" id="KW-0407">Ion channel</keyword>
<dbReference type="Gene3D" id="3.40.50.300">
    <property type="entry name" value="P-loop containing nucleotide triphosphate hydrolases"/>
    <property type="match status" value="2"/>
</dbReference>
<comment type="catalytic activity">
    <reaction evidence="31">
        <text>ATP + H2O = ADP + phosphate + H(+)</text>
        <dbReference type="Rhea" id="RHEA:13065"/>
        <dbReference type="ChEBI" id="CHEBI:15377"/>
        <dbReference type="ChEBI" id="CHEBI:15378"/>
        <dbReference type="ChEBI" id="CHEBI:30616"/>
        <dbReference type="ChEBI" id="CHEBI:43474"/>
        <dbReference type="ChEBI" id="CHEBI:456216"/>
    </reaction>
    <physiologicalReaction direction="left-to-right" evidence="31">
        <dbReference type="Rhea" id="RHEA:13066"/>
    </physiologicalReaction>
</comment>
<keyword evidence="9" id="KW-0813">Transport</keyword>
<dbReference type="GO" id="GO:0005260">
    <property type="term" value="F:intracellularly ATP-gated chloride channel activity"/>
    <property type="evidence" value="ECO:0007669"/>
    <property type="project" value="UniProtKB-EC"/>
</dbReference>
<evidence type="ECO:0000256" key="11">
    <source>
        <dbReference type="ARBA" id="ARBA00022692"/>
    </source>
</evidence>
<dbReference type="InterPro" id="IPR050173">
    <property type="entry name" value="ABC_transporter_C-like"/>
</dbReference>
<dbReference type="InterPro" id="IPR030240">
    <property type="entry name" value="ABCC4_TMD1"/>
</dbReference>
<dbReference type="GO" id="GO:0016324">
    <property type="term" value="C:apical plasma membrane"/>
    <property type="evidence" value="ECO:0007669"/>
    <property type="project" value="UniProtKB-SubCell"/>
</dbReference>
<evidence type="ECO:0000256" key="3">
    <source>
        <dbReference type="ARBA" id="ARBA00004477"/>
    </source>
</evidence>
<evidence type="ECO:0000256" key="1">
    <source>
        <dbReference type="ARBA" id="ARBA00004195"/>
    </source>
</evidence>
<evidence type="ECO:0000256" key="29">
    <source>
        <dbReference type="ARBA" id="ARBA00034073"/>
    </source>
</evidence>
<comment type="catalytic activity">
    <reaction evidence="30">
        <text>hydrogencarbonate(in) = hydrogencarbonate(out)</text>
        <dbReference type="Rhea" id="RHEA:28695"/>
        <dbReference type="ChEBI" id="CHEBI:17544"/>
    </reaction>
</comment>
<dbReference type="InterPro" id="IPR027417">
    <property type="entry name" value="P-loop_NTPase"/>
</dbReference>
<feature type="transmembrane region" description="Helical" evidence="33">
    <location>
        <begin position="792"/>
        <end position="812"/>
    </location>
</feature>
<keyword evidence="18" id="KW-0406">Ion transport</keyword>
<evidence type="ECO:0000256" key="24">
    <source>
        <dbReference type="ARBA" id="ARBA00023303"/>
    </source>
</evidence>
<keyword evidence="20" id="KW-0869">Chloride channel</keyword>
<feature type="transmembrane region" description="Helical" evidence="33">
    <location>
        <begin position="865"/>
        <end position="886"/>
    </location>
</feature>
<evidence type="ECO:0000256" key="5">
    <source>
        <dbReference type="ARBA" id="ARBA00009118"/>
    </source>
</evidence>
<evidence type="ECO:0000256" key="4">
    <source>
        <dbReference type="ARBA" id="ARBA00004520"/>
    </source>
</evidence>
<evidence type="ECO:0000313" key="37">
    <source>
        <dbReference type="Proteomes" id="UP000031036"/>
    </source>
</evidence>
<feature type="domain" description="ABC transmembrane type-1" evidence="35">
    <location>
        <begin position="797"/>
        <end position="1106"/>
    </location>
</feature>
<dbReference type="Gene3D" id="1.20.1560.10">
    <property type="entry name" value="ABC transporter type 1, transmembrane domain"/>
    <property type="match status" value="2"/>
</dbReference>
<dbReference type="PROSITE" id="PS50893">
    <property type="entry name" value="ABC_TRANSPORTER_2"/>
    <property type="match status" value="2"/>
</dbReference>
<keyword evidence="21" id="KW-0325">Glycoprotein</keyword>
<evidence type="ECO:0000256" key="15">
    <source>
        <dbReference type="ARBA" id="ARBA00022824"/>
    </source>
</evidence>
<keyword evidence="14" id="KW-0967">Endosome</keyword>
<dbReference type="FunFam" id="1.20.1560.10:FF:000026">
    <property type="entry name" value="Multidrug resistance-associated protein lethal(2)03659"/>
    <property type="match status" value="1"/>
</dbReference>
<keyword evidence="23" id="KW-0413">Isomerase</keyword>
<reference evidence="36 37" key="1">
    <citation type="submission" date="2014-11" db="EMBL/GenBank/DDBJ databases">
        <title>Genetic blueprint of the zoonotic pathogen Toxocara canis.</title>
        <authorList>
            <person name="Zhu X.-Q."/>
            <person name="Korhonen P.K."/>
            <person name="Cai H."/>
            <person name="Young N.D."/>
            <person name="Nejsum P."/>
            <person name="von Samson-Himmelstjerna G."/>
            <person name="Boag P.R."/>
            <person name="Tan P."/>
            <person name="Li Q."/>
            <person name="Min J."/>
            <person name="Yang Y."/>
            <person name="Wang X."/>
            <person name="Fang X."/>
            <person name="Hall R.S."/>
            <person name="Hofmann A."/>
            <person name="Sternberg P.W."/>
            <person name="Jex A.R."/>
            <person name="Gasser R.B."/>
        </authorList>
    </citation>
    <scope>NUCLEOTIDE SEQUENCE [LARGE SCALE GENOMIC DNA]</scope>
    <source>
        <strain evidence="36">PN_DK_2014</strain>
    </source>
</reference>
<keyword evidence="19 33" id="KW-0472">Membrane</keyword>
<feature type="region of interest" description="Disordered" evidence="32">
    <location>
        <begin position="706"/>
        <end position="745"/>
    </location>
</feature>
<dbReference type="Proteomes" id="UP000031036">
    <property type="component" value="Unassembled WGS sequence"/>
</dbReference>
<dbReference type="InterPro" id="IPR036640">
    <property type="entry name" value="ABC1_TM_sf"/>
</dbReference>
<dbReference type="Pfam" id="PF00005">
    <property type="entry name" value="ABC_tran"/>
    <property type="match status" value="2"/>
</dbReference>
<comment type="subcellular location">
    <subcellularLocation>
        <location evidence="2">Apical cell membrane</location>
        <topology evidence="2">Multi-pass membrane protein</topology>
    </subcellularLocation>
    <subcellularLocation>
        <location evidence="4">Early endosome membrane</location>
        <topology evidence="4">Multi-pass membrane protein</topology>
    </subcellularLocation>
    <subcellularLocation>
        <location evidence="3">Endoplasmic reticulum membrane</location>
        <topology evidence="3">Multi-pass membrane protein</topology>
    </subcellularLocation>
    <subcellularLocation>
        <location evidence="1">Recycling endosome membrane</location>
        <topology evidence="1">Multi-pass membrane protein</topology>
    </subcellularLocation>
</comment>
<dbReference type="GO" id="GO:0140359">
    <property type="term" value="F:ABC-type transporter activity"/>
    <property type="evidence" value="ECO:0007669"/>
    <property type="project" value="InterPro"/>
</dbReference>
<keyword evidence="12" id="KW-0677">Repeat</keyword>
<evidence type="ECO:0000256" key="27">
    <source>
        <dbReference type="ARBA" id="ARBA00031358"/>
    </source>
</evidence>
<evidence type="ECO:0000256" key="23">
    <source>
        <dbReference type="ARBA" id="ARBA00023235"/>
    </source>
</evidence>
<evidence type="ECO:0000256" key="30">
    <source>
        <dbReference type="ARBA" id="ARBA00044653"/>
    </source>
</evidence>
<evidence type="ECO:0000256" key="12">
    <source>
        <dbReference type="ARBA" id="ARBA00022737"/>
    </source>
</evidence>
<comment type="catalytic activity">
    <reaction evidence="25">
        <text>chloride(in) = chloride(out)</text>
        <dbReference type="Rhea" id="RHEA:29823"/>
        <dbReference type="ChEBI" id="CHEBI:17996"/>
    </reaction>
</comment>
<evidence type="ECO:0000256" key="26">
    <source>
        <dbReference type="ARBA" id="ARBA00029720"/>
    </source>
</evidence>
<feature type="domain" description="ABC transporter" evidence="34">
    <location>
        <begin position="1217"/>
        <end position="1481"/>
    </location>
</feature>
<dbReference type="SUPFAM" id="SSF52540">
    <property type="entry name" value="P-loop containing nucleoside triphosphate hydrolases"/>
    <property type="match status" value="2"/>
</dbReference>
<evidence type="ECO:0000256" key="13">
    <source>
        <dbReference type="ARBA" id="ARBA00022741"/>
    </source>
</evidence>
<dbReference type="PANTHER" id="PTHR24223:SF456">
    <property type="entry name" value="MULTIDRUG RESISTANCE-ASSOCIATED PROTEIN LETHAL(2)03659"/>
    <property type="match status" value="1"/>
</dbReference>
<dbReference type="GO" id="GO:0016887">
    <property type="term" value="F:ATP hydrolysis activity"/>
    <property type="evidence" value="ECO:0007669"/>
    <property type="project" value="InterPro"/>
</dbReference>
<keyword evidence="15" id="KW-0256">Endoplasmic reticulum</keyword>
<evidence type="ECO:0000256" key="16">
    <source>
        <dbReference type="ARBA" id="ARBA00022840"/>
    </source>
</evidence>
<keyword evidence="10" id="KW-0597">Phosphoprotein</keyword>
<feature type="transmembrane region" description="Helical" evidence="33">
    <location>
        <begin position="937"/>
        <end position="959"/>
    </location>
</feature>
<evidence type="ECO:0000256" key="2">
    <source>
        <dbReference type="ARBA" id="ARBA00004424"/>
    </source>
</evidence>
<dbReference type="OMA" id="DRFCTEY"/>
<dbReference type="InterPro" id="IPR011527">
    <property type="entry name" value="ABC1_TM_dom"/>
</dbReference>
<keyword evidence="11 33" id="KW-0812">Transmembrane</keyword>
<dbReference type="CDD" id="cd03244">
    <property type="entry name" value="ABCC_MRP_domain2"/>
    <property type="match status" value="1"/>
</dbReference>
<comment type="catalytic activity">
    <reaction evidence="29">
        <text>ATP + H2O + closed Cl(-) channel = ADP + phosphate + open Cl(-) channel.</text>
        <dbReference type="EC" id="5.6.1.6"/>
    </reaction>
</comment>
<evidence type="ECO:0000256" key="22">
    <source>
        <dbReference type="ARBA" id="ARBA00023214"/>
    </source>
</evidence>
<feature type="transmembrane region" description="Helical" evidence="33">
    <location>
        <begin position="965"/>
        <end position="983"/>
    </location>
</feature>
<dbReference type="InterPro" id="IPR017871">
    <property type="entry name" value="ABC_transporter-like_CS"/>
</dbReference>
<dbReference type="GO" id="GO:0034707">
    <property type="term" value="C:chloride channel complex"/>
    <property type="evidence" value="ECO:0007669"/>
    <property type="project" value="UniProtKB-KW"/>
</dbReference>
<feature type="transmembrane region" description="Helical" evidence="33">
    <location>
        <begin position="132"/>
        <end position="154"/>
    </location>
</feature>
<evidence type="ECO:0000256" key="32">
    <source>
        <dbReference type="SAM" id="MobiDB-lite"/>
    </source>
</evidence>
<dbReference type="PRINTS" id="PR01851">
    <property type="entry name" value="CYSFIBREGLTR"/>
</dbReference>
<dbReference type="SUPFAM" id="SSF90123">
    <property type="entry name" value="ABC transporter transmembrane region"/>
    <property type="match status" value="2"/>
</dbReference>
<evidence type="ECO:0000256" key="17">
    <source>
        <dbReference type="ARBA" id="ARBA00022989"/>
    </source>
</evidence>
<evidence type="ECO:0000256" key="28">
    <source>
        <dbReference type="ARBA" id="ARBA00033163"/>
    </source>
</evidence>
<keyword evidence="17 33" id="KW-1133">Transmembrane helix</keyword>
<evidence type="ECO:0000256" key="10">
    <source>
        <dbReference type="ARBA" id="ARBA00022553"/>
    </source>
</evidence>
<feature type="transmembrane region" description="Helical" evidence="33">
    <location>
        <begin position="92"/>
        <end position="112"/>
    </location>
</feature>
<dbReference type="InterPro" id="IPR009147">
    <property type="entry name" value="CFTR/ABCC7"/>
</dbReference>
<dbReference type="SMART" id="SM00382">
    <property type="entry name" value="AAA"/>
    <property type="match status" value="2"/>
</dbReference>
<feature type="domain" description="ABC transporter" evidence="34">
    <location>
        <begin position="445"/>
        <end position="674"/>
    </location>
</feature>
<feature type="transmembrane region" description="Helical" evidence="33">
    <location>
        <begin position="204"/>
        <end position="224"/>
    </location>
</feature>
<dbReference type="PROSITE" id="PS00211">
    <property type="entry name" value="ABC_TRANSPORTER_1"/>
    <property type="match status" value="2"/>
</dbReference>
<feature type="transmembrane region" description="Helical" evidence="33">
    <location>
        <begin position="1055"/>
        <end position="1074"/>
    </location>
</feature>
<evidence type="ECO:0000256" key="9">
    <source>
        <dbReference type="ARBA" id="ARBA00022448"/>
    </source>
</evidence>
<dbReference type="CDD" id="cd18593">
    <property type="entry name" value="ABC_6TM_MRP4_D1_like"/>
    <property type="match status" value="1"/>
</dbReference>
<feature type="transmembrane region" description="Helical" evidence="33">
    <location>
        <begin position="1080"/>
        <end position="1097"/>
    </location>
</feature>
<name>A0A0B2V0C0_TOXCA</name>
<keyword evidence="16" id="KW-0067">ATP-binding</keyword>
<dbReference type="CDD" id="cd03250">
    <property type="entry name" value="ABCC_MRP_domain1"/>
    <property type="match status" value="1"/>
</dbReference>
<evidence type="ECO:0000256" key="19">
    <source>
        <dbReference type="ARBA" id="ARBA00023136"/>
    </source>
</evidence>
<evidence type="ECO:0000256" key="8">
    <source>
        <dbReference type="ARBA" id="ARBA00016668"/>
    </source>
</evidence>
<dbReference type="GO" id="GO:0005524">
    <property type="term" value="F:ATP binding"/>
    <property type="evidence" value="ECO:0007669"/>
    <property type="project" value="UniProtKB-KW"/>
</dbReference>
<dbReference type="GO" id="GO:0055038">
    <property type="term" value="C:recycling endosome membrane"/>
    <property type="evidence" value="ECO:0007669"/>
    <property type="project" value="UniProtKB-SubCell"/>
</dbReference>
<feature type="transmembrane region" description="Helical" evidence="33">
    <location>
        <begin position="1148"/>
        <end position="1171"/>
    </location>
</feature>
<evidence type="ECO:0000256" key="20">
    <source>
        <dbReference type="ARBA" id="ARBA00023173"/>
    </source>
</evidence>
<comment type="caution">
    <text evidence="36">The sequence shown here is derived from an EMBL/GenBank/DDBJ whole genome shotgun (WGS) entry which is preliminary data.</text>
</comment>
<dbReference type="OrthoDB" id="6500128at2759"/>
<keyword evidence="13" id="KW-0547">Nucleotide-binding</keyword>
<dbReference type="FunFam" id="3.40.50.300:FF:000973">
    <property type="entry name" value="Multidrug resistance-associated protein 4"/>
    <property type="match status" value="1"/>
</dbReference>
<dbReference type="PROSITE" id="PS50929">
    <property type="entry name" value="ABC_TM1F"/>
    <property type="match status" value="2"/>
</dbReference>
<evidence type="ECO:0000256" key="6">
    <source>
        <dbReference type="ARBA" id="ARBA00009726"/>
    </source>
</evidence>
<keyword evidence="37" id="KW-1185">Reference proteome</keyword>